<name>A0A5K3G1P2_MESCO</name>
<reference evidence="1" key="1">
    <citation type="submission" date="2019-11" db="UniProtKB">
        <authorList>
            <consortium name="WormBaseParasite"/>
        </authorList>
    </citation>
    <scope>IDENTIFICATION</scope>
</reference>
<sequence>MRGRRGVLLIIEEYIIFATTETALIGLQVMEYLKKSPAWWKCSCSSVVVVDDVLVAVNGDVIVVKEQIAIVR</sequence>
<accession>A0A5K3G1P2</accession>
<organism evidence="1">
    <name type="scientific">Mesocestoides corti</name>
    <name type="common">Flatworm</name>
    <dbReference type="NCBI Taxonomy" id="53468"/>
    <lineage>
        <taxon>Eukaryota</taxon>
        <taxon>Metazoa</taxon>
        <taxon>Spiralia</taxon>
        <taxon>Lophotrochozoa</taxon>
        <taxon>Platyhelminthes</taxon>
        <taxon>Cestoda</taxon>
        <taxon>Eucestoda</taxon>
        <taxon>Cyclophyllidea</taxon>
        <taxon>Mesocestoididae</taxon>
        <taxon>Mesocestoides</taxon>
    </lineage>
</organism>
<dbReference type="AlphaFoldDB" id="A0A5K3G1P2"/>
<evidence type="ECO:0000313" key="1">
    <source>
        <dbReference type="WBParaSite" id="MCU_014294-RA"/>
    </source>
</evidence>
<dbReference type="WBParaSite" id="MCU_014294-RA">
    <property type="protein sequence ID" value="MCU_014294-RA"/>
    <property type="gene ID" value="MCU_014294"/>
</dbReference>
<protein>
    <submittedName>
        <fullName evidence="1">Uncharacterized protein</fullName>
    </submittedName>
</protein>
<proteinExistence type="predicted"/>